<dbReference type="Pfam" id="PF13338">
    <property type="entry name" value="AbiEi_4"/>
    <property type="match status" value="1"/>
</dbReference>
<reference evidence="2" key="1">
    <citation type="submission" date="2021-01" db="EMBL/GenBank/DDBJ databases">
        <title>Whole genome shotgun sequence of Actinoplanes capillaceus NBRC 16408.</title>
        <authorList>
            <person name="Komaki H."/>
            <person name="Tamura T."/>
        </authorList>
    </citation>
    <scope>NUCLEOTIDE SEQUENCE [LARGE SCALE GENOMIC DNA]</scope>
    <source>
        <strain evidence="2">NBRC 16408</strain>
    </source>
</reference>
<evidence type="ECO:0000259" key="1">
    <source>
        <dbReference type="Pfam" id="PF13338"/>
    </source>
</evidence>
<sequence>MSRAFQPDRETPLAPLLRRQQRVISWRQARRHLSESTICHRVESGRWFRVHRGVYLTNDGPVSEPQTWWIASLAVGNGRPALLAGVTALRIVGLRLPVDAEPIHILLPAHLTDRDPPPDVVVHRTRHLPRTDVLFRTSPPCTTAARSLVDAAQWAFTDSAAIALIATAFQQRLVNSGQVKAVLGGNPRLRRRTVIEAAVADAGGGSESPYEIEFLRLCRRAGLPKPSRQAARLDRSGRNRYSDVFFDPWRVQVEIDGSQHMEVRGWYDDMRSGNEIAISGVRLLRFPGWAIRHRPYEVVADVRAALRAAGWRGTTPAIGLWDAA</sequence>
<proteinExistence type="predicted"/>
<evidence type="ECO:0000313" key="2">
    <source>
        <dbReference type="EMBL" id="GID45925.1"/>
    </source>
</evidence>
<protein>
    <recommendedName>
        <fullName evidence="1">AbiEi antitoxin N-terminal domain-containing protein</fullName>
    </recommendedName>
</protein>
<organism evidence="2">
    <name type="scientific">Actinoplanes campanulatus</name>
    <dbReference type="NCBI Taxonomy" id="113559"/>
    <lineage>
        <taxon>Bacteria</taxon>
        <taxon>Bacillati</taxon>
        <taxon>Actinomycetota</taxon>
        <taxon>Actinomycetes</taxon>
        <taxon>Micromonosporales</taxon>
        <taxon>Micromonosporaceae</taxon>
        <taxon>Actinoplanes</taxon>
    </lineage>
</organism>
<gene>
    <name evidence="2" type="ORF">Aca07nite_32000</name>
</gene>
<dbReference type="RefSeq" id="WP_204296321.1">
    <property type="nucleotide sequence ID" value="NZ_BAAAGQ010000004.1"/>
</dbReference>
<dbReference type="InterPro" id="IPR025159">
    <property type="entry name" value="AbiEi_N"/>
</dbReference>
<dbReference type="EMBL" id="BOMF01000061">
    <property type="protein sequence ID" value="GID45925.1"/>
    <property type="molecule type" value="Genomic_DNA"/>
</dbReference>
<name>A0ABQ3WI77_9ACTN</name>
<feature type="domain" description="AbiEi antitoxin N-terminal" evidence="1">
    <location>
        <begin position="13"/>
        <end position="56"/>
    </location>
</feature>
<accession>A0ABQ3WI77</accession>
<comment type="caution">
    <text evidence="2">The sequence shown here is derived from an EMBL/GenBank/DDBJ whole genome shotgun (WGS) entry which is preliminary data.</text>
</comment>